<dbReference type="Pfam" id="PF00476">
    <property type="entry name" value="DNA_pol_A"/>
    <property type="match status" value="1"/>
</dbReference>
<dbReference type="SUPFAM" id="SSF56672">
    <property type="entry name" value="DNA/RNA polymerases"/>
    <property type="match status" value="1"/>
</dbReference>
<dbReference type="PANTHER" id="PTHR10133">
    <property type="entry name" value="DNA POLYMERASE I"/>
    <property type="match status" value="1"/>
</dbReference>
<keyword evidence="11" id="KW-1185">Reference proteome</keyword>
<keyword evidence="5" id="KW-0808">Transferase</keyword>
<comment type="caution">
    <text evidence="10">The sequence shown here is derived from an EMBL/GenBank/DDBJ whole genome shotgun (WGS) entry which is preliminary data.</text>
</comment>
<dbReference type="Gene3D" id="1.20.1060.10">
    <property type="entry name" value="Taq DNA Polymerase, Chain T, domain 4"/>
    <property type="match status" value="1"/>
</dbReference>
<sequence>MVILGFDIETNGLLQTLTKVHSLVITNVVTRERTSYADQPGYRPIAEGVRRLMEADLIVGHNIIKFDLPALQKVYPWFQYDEEKVFDTIVASRLIWTNLVDTDMAKIRAGRTSLTPKLAGWHSLEAWGHRLGNWKGDFSEVREAQIVAELGLDPRKDAARISELVWAEWSVEMQDYCEQDVDVTLDFYELIVSKNYSIQALDLEHQVCFVIAEMERNGYRFDTVAAEGLLAQLSGKRAEMEDSLRSIFKPWYVADGGPRVPKKPNKKMGYCGVEGEPYYEDRVAGFDDEGNPIVKRRKVTPFEGYPYTKIKLQVFNPNSRDQISDRLTKLHGWKPREFTPSGKPKVDETVLGELPYPEAKELTRFMTVQKRIGQLAEGDNAWLAKVDPDGRIRCNITTNGAVTGRATHSSPNLAQVPACDAEFGPECRTLFTATPGKTKQLGCDVSGLELRMLGHFMAKHDGGAYANEVINGDVHTVNQHAAGLSTRGQAKTFIYAFLYGAGDGKIGSIIGKGRMAGRAIKAKFFKKVPALKKLIDGVKKAANSKGHLKGLDGRLLHIRSDHAALNTLLQSAGALVCKQWIVEFVRLLRDHGLYHKVRLVIWVHDELQMEIETDLDESYDTVNDKGETVRVHKSIVGDLCIEAIRIAGEKLGIRVPLTGEFKIGNNWKDCH</sequence>
<dbReference type="SUPFAM" id="SSF53098">
    <property type="entry name" value="Ribonuclease H-like"/>
    <property type="match status" value="1"/>
</dbReference>
<evidence type="ECO:0000256" key="1">
    <source>
        <dbReference type="ARBA" id="ARBA00007705"/>
    </source>
</evidence>
<evidence type="ECO:0000259" key="9">
    <source>
        <dbReference type="SMART" id="SM00482"/>
    </source>
</evidence>
<dbReference type="InterPro" id="IPR001098">
    <property type="entry name" value="DNA-dir_DNA_pol_A_palm_dom"/>
</dbReference>
<dbReference type="PANTHER" id="PTHR10133:SF62">
    <property type="entry name" value="DNA POLYMERASE THETA"/>
    <property type="match status" value="1"/>
</dbReference>
<proteinExistence type="inferred from homology"/>
<dbReference type="PRINTS" id="PR00868">
    <property type="entry name" value="DNAPOLI"/>
</dbReference>
<evidence type="ECO:0000313" key="11">
    <source>
        <dbReference type="Proteomes" id="UP001138921"/>
    </source>
</evidence>
<evidence type="ECO:0000313" key="10">
    <source>
        <dbReference type="EMBL" id="MBT1154435.1"/>
    </source>
</evidence>
<comment type="similarity">
    <text evidence="1">Belongs to the DNA polymerase type-A family.</text>
</comment>
<evidence type="ECO:0000256" key="6">
    <source>
        <dbReference type="ARBA" id="ARBA00022695"/>
    </source>
</evidence>
<evidence type="ECO:0000256" key="4">
    <source>
        <dbReference type="ARBA" id="ARBA00020311"/>
    </source>
</evidence>
<dbReference type="EC" id="2.7.7.7" evidence="3"/>
<dbReference type="PROSITE" id="PS00447">
    <property type="entry name" value="DNA_POLYMERASE_A"/>
    <property type="match status" value="1"/>
</dbReference>
<reference evidence="10" key="1">
    <citation type="journal article" date="2021" name="Microorganisms">
        <title>Phylogenomic Reconstruction and Metabolic Potential of the Genus Aminobacter.</title>
        <authorList>
            <person name="Artuso I."/>
            <person name="Turrini P."/>
            <person name="Pirolo M."/>
            <person name="Lugli G.A."/>
            <person name="Ventura M."/>
            <person name="Visca P."/>
        </authorList>
    </citation>
    <scope>NUCLEOTIDE SEQUENCE</scope>
    <source>
        <strain evidence="10">LMG 26462</strain>
    </source>
</reference>
<accession>A0A9X1A6V5</accession>
<dbReference type="InterPro" id="IPR012337">
    <property type="entry name" value="RNaseH-like_sf"/>
</dbReference>
<dbReference type="Gene3D" id="3.30.420.10">
    <property type="entry name" value="Ribonuclease H-like superfamily/Ribonuclease H"/>
    <property type="match status" value="1"/>
</dbReference>
<reference evidence="10" key="2">
    <citation type="submission" date="2021-03" db="EMBL/GenBank/DDBJ databases">
        <authorList>
            <person name="Artuso I."/>
            <person name="Turrini P."/>
            <person name="Pirolo M."/>
            <person name="Lugli G.A."/>
            <person name="Ventura M."/>
            <person name="Visca P."/>
        </authorList>
    </citation>
    <scope>NUCLEOTIDE SEQUENCE</scope>
    <source>
        <strain evidence="10">LMG 26462</strain>
    </source>
</reference>
<protein>
    <recommendedName>
        <fullName evidence="4">DNA polymerase I</fullName>
        <ecNumber evidence="3">2.7.7.7</ecNumber>
    </recommendedName>
</protein>
<dbReference type="SMART" id="SM00482">
    <property type="entry name" value="POLAc"/>
    <property type="match status" value="1"/>
</dbReference>
<dbReference type="InterPro" id="IPR002298">
    <property type="entry name" value="DNA_polymerase_A"/>
</dbReference>
<dbReference type="EMBL" id="JAFLWW010000001">
    <property type="protein sequence ID" value="MBT1154435.1"/>
    <property type="molecule type" value="Genomic_DNA"/>
</dbReference>
<organism evidence="10 11">
    <name type="scientific">Aminobacter anthyllidis</name>
    <dbReference type="NCBI Taxonomy" id="1035067"/>
    <lineage>
        <taxon>Bacteria</taxon>
        <taxon>Pseudomonadati</taxon>
        <taxon>Pseudomonadota</taxon>
        <taxon>Alphaproteobacteria</taxon>
        <taxon>Hyphomicrobiales</taxon>
        <taxon>Phyllobacteriaceae</taxon>
        <taxon>Aminobacter</taxon>
    </lineage>
</organism>
<gene>
    <name evidence="10" type="ORF">J1C56_02400</name>
</gene>
<dbReference type="RefSeq" id="WP_214385647.1">
    <property type="nucleotide sequence ID" value="NZ_JAFLWW010000001.1"/>
</dbReference>
<dbReference type="GO" id="GO:0006261">
    <property type="term" value="P:DNA-templated DNA replication"/>
    <property type="evidence" value="ECO:0007669"/>
    <property type="project" value="InterPro"/>
</dbReference>
<evidence type="ECO:0000256" key="5">
    <source>
        <dbReference type="ARBA" id="ARBA00022679"/>
    </source>
</evidence>
<dbReference type="GO" id="GO:0003677">
    <property type="term" value="F:DNA binding"/>
    <property type="evidence" value="ECO:0007669"/>
    <property type="project" value="InterPro"/>
</dbReference>
<keyword evidence="6" id="KW-0548">Nucleotidyltransferase</keyword>
<evidence type="ECO:0000256" key="2">
    <source>
        <dbReference type="ARBA" id="ARBA00011541"/>
    </source>
</evidence>
<dbReference type="InterPro" id="IPR036397">
    <property type="entry name" value="RNaseH_sf"/>
</dbReference>
<evidence type="ECO:0000256" key="7">
    <source>
        <dbReference type="ARBA" id="ARBA00022932"/>
    </source>
</evidence>
<name>A0A9X1A6V5_9HYPH</name>
<dbReference type="InterPro" id="IPR019760">
    <property type="entry name" value="DNA-dir_DNA_pol_A_CS"/>
</dbReference>
<evidence type="ECO:0000256" key="8">
    <source>
        <dbReference type="ARBA" id="ARBA00049244"/>
    </source>
</evidence>
<dbReference type="AlphaFoldDB" id="A0A9X1A6V5"/>
<comment type="subunit">
    <text evidence="2">Single-chain monomer with multiple functions.</text>
</comment>
<dbReference type="InterPro" id="IPR043502">
    <property type="entry name" value="DNA/RNA_pol_sf"/>
</dbReference>
<dbReference type="GO" id="GO:0006302">
    <property type="term" value="P:double-strand break repair"/>
    <property type="evidence" value="ECO:0007669"/>
    <property type="project" value="TreeGrafter"/>
</dbReference>
<keyword evidence="7" id="KW-0239">DNA-directed DNA polymerase</keyword>
<evidence type="ECO:0000256" key="3">
    <source>
        <dbReference type="ARBA" id="ARBA00012417"/>
    </source>
</evidence>
<comment type="catalytic activity">
    <reaction evidence="8">
        <text>DNA(n) + a 2'-deoxyribonucleoside 5'-triphosphate = DNA(n+1) + diphosphate</text>
        <dbReference type="Rhea" id="RHEA:22508"/>
        <dbReference type="Rhea" id="RHEA-COMP:17339"/>
        <dbReference type="Rhea" id="RHEA-COMP:17340"/>
        <dbReference type="ChEBI" id="CHEBI:33019"/>
        <dbReference type="ChEBI" id="CHEBI:61560"/>
        <dbReference type="ChEBI" id="CHEBI:173112"/>
        <dbReference type="EC" id="2.7.7.7"/>
    </reaction>
</comment>
<feature type="domain" description="DNA-directed DNA polymerase family A palm" evidence="9">
    <location>
        <begin position="424"/>
        <end position="615"/>
    </location>
</feature>
<dbReference type="Gene3D" id="3.30.70.370">
    <property type="match status" value="2"/>
</dbReference>
<dbReference type="GO" id="GO:0003887">
    <property type="term" value="F:DNA-directed DNA polymerase activity"/>
    <property type="evidence" value="ECO:0007669"/>
    <property type="project" value="UniProtKB-KW"/>
</dbReference>
<dbReference type="Proteomes" id="UP001138921">
    <property type="component" value="Unassembled WGS sequence"/>
</dbReference>